<dbReference type="RefSeq" id="WP_085751078.1">
    <property type="nucleotide sequence ID" value="NZ_BSPR01000007.1"/>
</dbReference>
<feature type="region of interest" description="Disordered" evidence="1">
    <location>
        <begin position="1"/>
        <end position="77"/>
    </location>
</feature>
<dbReference type="KEGG" id="rgu:A4W93_13325"/>
<feature type="compositionally biased region" description="Low complexity" evidence="1">
    <location>
        <begin position="26"/>
        <end position="38"/>
    </location>
</feature>
<feature type="compositionally biased region" description="Pro residues" evidence="1">
    <location>
        <begin position="1"/>
        <end position="12"/>
    </location>
</feature>
<keyword evidence="3" id="KW-1185">Reference proteome</keyword>
<name>A0A1W6L903_9BURK</name>
<feature type="compositionally biased region" description="Low complexity" evidence="1">
    <location>
        <begin position="225"/>
        <end position="238"/>
    </location>
</feature>
<sequence length="650" mass="68773">MPPPTVSRPGTPPITTQTTLPPPTDPSSSSGTTTRPSGNNALVRFQGTQALPNRRPSVTGTEAATSTAATSSTNAVATTRRRTNAALTKVQTERAAAELAQQIHQLAMREIGSLEPAAVQAYFESNVSRLMGAQAPAQQRLLRLFAQARVPDGERIVTDAMQALDRTMTAALGGGEGASTALQRASGPMDQAALQRFFDVIDQMRGAPPPVPLGGDTRIEEVDTDSTVTRTTDDTSVSGADSDASVRGHFPAEEVESLVAKLTEAIKATPEFLAKVMNNRDFDTKTAQWLATTGNVFLRNLASVGVTTFGREFLAYGIELALERQGVSVDVRRGLSALTGPGYATLTHMVGAYRDVMDGGASKEDLRNALIGRGVSVATALAAFFAEDALGLSHTTTATHAAMTAYTHARDVGVQSWLRLPAARDPAEDKTHFMFMSVFYGIDQFIVPMLMLLAAPNSGARAARNGVGLGDLAKAATIRAGLNTAGEMAEDLANEGNRAIRAGHAPEVGLQVDFKQRHFVNGLLGPQSVRTAIISEAQSFVPIIAAKMDGKSDMQVLMVTALMIGLINGIQYWPFAKGFSAQPKVAPPPSDLESALGSDSASQHELSDLSSTESLQIEELDDHDPRLVGETVTTPTEVIEPDDGSTRRAA</sequence>
<evidence type="ECO:0000313" key="2">
    <source>
        <dbReference type="EMBL" id="ARN20799.1"/>
    </source>
</evidence>
<feature type="region of interest" description="Disordered" evidence="1">
    <location>
        <begin position="225"/>
        <end position="245"/>
    </location>
</feature>
<dbReference type="AlphaFoldDB" id="A0A1W6L903"/>
<evidence type="ECO:0000256" key="1">
    <source>
        <dbReference type="SAM" id="MobiDB-lite"/>
    </source>
</evidence>
<dbReference type="EMBL" id="CP015118">
    <property type="protein sequence ID" value="ARN20799.1"/>
    <property type="molecule type" value="Genomic_DNA"/>
</dbReference>
<gene>
    <name evidence="2" type="ORF">A4W93_13325</name>
</gene>
<reference evidence="2 3" key="1">
    <citation type="submission" date="2016-04" db="EMBL/GenBank/DDBJ databases">
        <title>Complete genome sequence of natural rubber-degrading, novel Gram-negative bacterium, Rhizobacter gummiphilus strain NS21.</title>
        <authorList>
            <person name="Tabata M."/>
            <person name="Kasai D."/>
            <person name="Fukuda M."/>
        </authorList>
    </citation>
    <scope>NUCLEOTIDE SEQUENCE [LARGE SCALE GENOMIC DNA]</scope>
    <source>
        <strain evidence="2 3">NS21</strain>
    </source>
</reference>
<accession>A0A1W6L903</accession>
<organism evidence="2 3">
    <name type="scientific">Piscinibacter gummiphilus</name>
    <dbReference type="NCBI Taxonomy" id="946333"/>
    <lineage>
        <taxon>Bacteria</taxon>
        <taxon>Pseudomonadati</taxon>
        <taxon>Pseudomonadota</taxon>
        <taxon>Betaproteobacteria</taxon>
        <taxon>Burkholderiales</taxon>
        <taxon>Sphaerotilaceae</taxon>
        <taxon>Piscinibacter</taxon>
    </lineage>
</organism>
<feature type="compositionally biased region" description="Low complexity" evidence="1">
    <location>
        <begin position="61"/>
        <end position="77"/>
    </location>
</feature>
<proteinExistence type="predicted"/>
<feature type="compositionally biased region" description="Polar residues" evidence="1">
    <location>
        <begin position="46"/>
        <end position="60"/>
    </location>
</feature>
<evidence type="ECO:0000313" key="3">
    <source>
        <dbReference type="Proteomes" id="UP000193427"/>
    </source>
</evidence>
<feature type="compositionally biased region" description="Polar residues" evidence="1">
    <location>
        <begin position="597"/>
        <end position="615"/>
    </location>
</feature>
<feature type="region of interest" description="Disordered" evidence="1">
    <location>
        <begin position="583"/>
        <end position="650"/>
    </location>
</feature>
<protein>
    <submittedName>
        <fullName evidence="2">Uncharacterized protein</fullName>
    </submittedName>
</protein>
<dbReference type="OrthoDB" id="9154306at2"/>
<dbReference type="STRING" id="946333.A4W93_13325"/>
<dbReference type="Proteomes" id="UP000193427">
    <property type="component" value="Chromosome"/>
</dbReference>